<dbReference type="RefSeq" id="WP_145368453.1">
    <property type="nucleotide sequence ID" value="NZ_CP036275.1"/>
</dbReference>
<accession>A0A517Z4Z4</accession>
<dbReference type="EMBL" id="CP036275">
    <property type="protein sequence ID" value="QDU37550.1"/>
    <property type="molecule type" value="Genomic_DNA"/>
</dbReference>
<keyword evidence="1" id="KW-0732">Signal</keyword>
<proteinExistence type="predicted"/>
<feature type="signal peptide" evidence="1">
    <location>
        <begin position="1"/>
        <end position="23"/>
    </location>
</feature>
<gene>
    <name evidence="2" type="ORF">Mal4_18640</name>
</gene>
<reference evidence="2 3" key="1">
    <citation type="submission" date="2019-02" db="EMBL/GenBank/DDBJ databases">
        <title>Deep-cultivation of Planctomycetes and their phenomic and genomic characterization uncovers novel biology.</title>
        <authorList>
            <person name="Wiegand S."/>
            <person name="Jogler M."/>
            <person name="Boedeker C."/>
            <person name="Pinto D."/>
            <person name="Vollmers J."/>
            <person name="Rivas-Marin E."/>
            <person name="Kohn T."/>
            <person name="Peeters S.H."/>
            <person name="Heuer A."/>
            <person name="Rast P."/>
            <person name="Oberbeckmann S."/>
            <person name="Bunk B."/>
            <person name="Jeske O."/>
            <person name="Meyerdierks A."/>
            <person name="Storesund J.E."/>
            <person name="Kallscheuer N."/>
            <person name="Luecker S."/>
            <person name="Lage O.M."/>
            <person name="Pohl T."/>
            <person name="Merkel B.J."/>
            <person name="Hornburger P."/>
            <person name="Mueller R.-W."/>
            <person name="Bruemmer F."/>
            <person name="Labrenz M."/>
            <person name="Spormann A.M."/>
            <person name="Op den Camp H."/>
            <person name="Overmann J."/>
            <person name="Amann R."/>
            <person name="Jetten M.S.M."/>
            <person name="Mascher T."/>
            <person name="Medema M.H."/>
            <person name="Devos D.P."/>
            <person name="Kaster A.-K."/>
            <person name="Ovreas L."/>
            <person name="Rohde M."/>
            <person name="Galperin M.Y."/>
            <person name="Jogler C."/>
        </authorList>
    </citation>
    <scope>NUCLEOTIDE SEQUENCE [LARGE SCALE GENOMIC DNA]</scope>
    <source>
        <strain evidence="2 3">Mal4</strain>
    </source>
</reference>
<evidence type="ECO:0000313" key="2">
    <source>
        <dbReference type="EMBL" id="QDU37550.1"/>
    </source>
</evidence>
<evidence type="ECO:0000256" key="1">
    <source>
        <dbReference type="SAM" id="SignalP"/>
    </source>
</evidence>
<keyword evidence="3" id="KW-1185">Reference proteome</keyword>
<sequence precursor="true">MHRLITVIPALLAAFLFHQRHVAAQTEQECNVAFENLSREVLTIKNVSVLGPGNVKHAISGSWTFQPGDRSVLLHPDSTGRDSAVKGRQVYYTIATQDGIESHGWKSSNTVPLPAQWDHESTRGSDTLLQTWNDDDIALIREKESPATLTATQATYRYWNAVHGTYLDECYDAIQTADAGINPLSPFTPLVGLLRTVAVRIEEIDQSGVDQEAVAAATAWSNLLKKCAFYFNNFNILTAARLALEVYNLKVDQLGQIVDDARPLNEQADSFLDFERTRQKLLEERHGFDLPRLRPPVAVSLQPYLFSKGYYVTVTNATGIDLKNVSVRYRAVSGHIRTQAVSGRMTAGGSAQVDPDKVNWRVEVNEWITVLWDSEAYSFPTSKLIRK</sequence>
<dbReference type="KEGG" id="mri:Mal4_18640"/>
<dbReference type="AlphaFoldDB" id="A0A517Z4Z4"/>
<protein>
    <submittedName>
        <fullName evidence="2">Uncharacterized protein</fullName>
    </submittedName>
</protein>
<name>A0A517Z4Z4_9PLAN</name>
<feature type="chain" id="PRO_5021787533" evidence="1">
    <location>
        <begin position="24"/>
        <end position="387"/>
    </location>
</feature>
<evidence type="ECO:0000313" key="3">
    <source>
        <dbReference type="Proteomes" id="UP000320496"/>
    </source>
</evidence>
<organism evidence="2 3">
    <name type="scientific">Maioricimonas rarisocia</name>
    <dbReference type="NCBI Taxonomy" id="2528026"/>
    <lineage>
        <taxon>Bacteria</taxon>
        <taxon>Pseudomonadati</taxon>
        <taxon>Planctomycetota</taxon>
        <taxon>Planctomycetia</taxon>
        <taxon>Planctomycetales</taxon>
        <taxon>Planctomycetaceae</taxon>
        <taxon>Maioricimonas</taxon>
    </lineage>
</organism>
<dbReference type="Proteomes" id="UP000320496">
    <property type="component" value="Chromosome"/>
</dbReference>